<organism evidence="2 3">
    <name type="scientific">Cynara cardunculus var. scolymus</name>
    <name type="common">Globe artichoke</name>
    <name type="synonym">Cynara scolymus</name>
    <dbReference type="NCBI Taxonomy" id="59895"/>
    <lineage>
        <taxon>Eukaryota</taxon>
        <taxon>Viridiplantae</taxon>
        <taxon>Streptophyta</taxon>
        <taxon>Embryophyta</taxon>
        <taxon>Tracheophyta</taxon>
        <taxon>Spermatophyta</taxon>
        <taxon>Magnoliopsida</taxon>
        <taxon>eudicotyledons</taxon>
        <taxon>Gunneridae</taxon>
        <taxon>Pentapetalae</taxon>
        <taxon>asterids</taxon>
        <taxon>campanulids</taxon>
        <taxon>Asterales</taxon>
        <taxon>Asteraceae</taxon>
        <taxon>Carduoideae</taxon>
        <taxon>Cardueae</taxon>
        <taxon>Carduinae</taxon>
        <taxon>Cynara</taxon>
    </lineage>
</organism>
<dbReference type="Gramene" id="KVH89345">
    <property type="protein sequence ID" value="KVH89345"/>
    <property type="gene ID" value="Ccrd_008666"/>
</dbReference>
<dbReference type="STRING" id="59895.A0A103XEN3"/>
<evidence type="ECO:0000256" key="1">
    <source>
        <dbReference type="SAM" id="MobiDB-lite"/>
    </source>
</evidence>
<name>A0A103XEN3_CYNCS</name>
<protein>
    <recommendedName>
        <fullName evidence="4">Protein FAR1-RELATED SEQUENCE</fullName>
    </recommendedName>
</protein>
<dbReference type="Proteomes" id="UP000243975">
    <property type="component" value="Unassembled WGS sequence"/>
</dbReference>
<proteinExistence type="predicted"/>
<evidence type="ECO:0008006" key="4">
    <source>
        <dbReference type="Google" id="ProtNLM"/>
    </source>
</evidence>
<accession>A0A103XEN3</accession>
<comment type="caution">
    <text evidence="2">The sequence shown here is derived from an EMBL/GenBank/DDBJ whole genome shotgun (WGS) entry which is preliminary data.</text>
</comment>
<evidence type="ECO:0000313" key="2">
    <source>
        <dbReference type="EMBL" id="KVH89345.1"/>
    </source>
</evidence>
<dbReference type="AlphaFoldDB" id="A0A103XEN3"/>
<sequence>MLQFTTGFVSNEALDLIVKEINRSIGFQLDSSTCGCQLHSSCGLPCACKLSLYVNSDIFWRMLNISPVTSFQSDNICCDAEVNHFKEQFNKQSEAGKRSFLRKLVNVFNPSKTTMKPPTVKRNTRGRLSLKKQQQQQRHAPPKSKDSRTRSQSARSFGVDLNVEPERHSCYTNYQTNYDRDPILDLNEEPTRHSFNYIWKTVDFSGIGFAPMDKWMSMPDTRLVIASFYRRPVVFISMVGSSTCFPLWSGPHESESTSPIVIARVGGGSHFINLLLREGCPIPSTHPQWRRYRIDRPSAWEDMYSSRQM</sequence>
<keyword evidence="3" id="KW-1185">Reference proteome</keyword>
<dbReference type="OMA" id="WRMLNIS"/>
<reference evidence="2 3" key="1">
    <citation type="journal article" date="2016" name="Sci. Rep.">
        <title>The genome sequence of the outbreeding globe artichoke constructed de novo incorporating a phase-aware low-pass sequencing strategy of F1 progeny.</title>
        <authorList>
            <person name="Scaglione D."/>
            <person name="Reyes-Chin-Wo S."/>
            <person name="Acquadro A."/>
            <person name="Froenicke L."/>
            <person name="Portis E."/>
            <person name="Beitel C."/>
            <person name="Tirone M."/>
            <person name="Mauro R."/>
            <person name="Lo Monaco A."/>
            <person name="Mauromicale G."/>
            <person name="Faccioli P."/>
            <person name="Cattivelli L."/>
            <person name="Rieseberg L."/>
            <person name="Michelmore R."/>
            <person name="Lanteri S."/>
        </authorList>
    </citation>
    <scope>NUCLEOTIDE SEQUENCE [LARGE SCALE GENOMIC DNA]</scope>
    <source>
        <strain evidence="2">2C</strain>
    </source>
</reference>
<feature type="region of interest" description="Disordered" evidence="1">
    <location>
        <begin position="110"/>
        <end position="158"/>
    </location>
</feature>
<gene>
    <name evidence="2" type="ORF">Ccrd_008666</name>
</gene>
<dbReference type="EMBL" id="LEKV01005238">
    <property type="protein sequence ID" value="KVH89345.1"/>
    <property type="molecule type" value="Genomic_DNA"/>
</dbReference>
<evidence type="ECO:0000313" key="3">
    <source>
        <dbReference type="Proteomes" id="UP000243975"/>
    </source>
</evidence>